<dbReference type="InParanoid" id="A0A1X7VFE0"/>
<evidence type="ECO:0000256" key="4">
    <source>
        <dbReference type="ARBA" id="ARBA00022884"/>
    </source>
</evidence>
<dbReference type="Gene3D" id="2.40.10.230">
    <property type="entry name" value="Probable tRNA pseudouridine synthase domain"/>
    <property type="match status" value="1"/>
</dbReference>
<dbReference type="GO" id="GO:0034513">
    <property type="term" value="F:box H/ACA snoRNA binding"/>
    <property type="evidence" value="ECO:0007669"/>
    <property type="project" value="TreeGrafter"/>
</dbReference>
<evidence type="ECO:0000256" key="7">
    <source>
        <dbReference type="ARBA" id="ARBA00038293"/>
    </source>
</evidence>
<dbReference type="PANTHER" id="PTHR23237:SF6">
    <property type="entry name" value="H_ACA RIBONUCLEOPROTEIN COMPLEX SUBUNIT 1"/>
    <property type="match status" value="1"/>
</dbReference>
<dbReference type="AlphaFoldDB" id="A0A1X7VFE0"/>
<comment type="similarity">
    <text evidence="7 8">Belongs to the GAR1 family.</text>
</comment>
<comment type="subunit">
    <text evidence="8">Component of the small nucleolar ribonucleoprotein particles containing H/ACA-type snoRNAs (H/ACA snoRNPs).</text>
</comment>
<sequence>MSYRGRGGGGGRGFGRGGRGGRGRGGGGYQQDLGPPEHVVEVGTYLHPCENDLVCKSSIARVPYFNAPIYLENKSQVGKIDEIFGPFNEFMFSVKLSSDMLATSFSASQKLYIDPMKLLPLSRFLPQPKGATGRVEKRGGRGGGRGGRGRGGGGGFRGGGRGGFRGGRGGGGFRGGRGGGRGGFRGRGRY</sequence>
<keyword evidence="5 8" id="KW-0539">Nucleus</keyword>
<evidence type="ECO:0000256" key="6">
    <source>
        <dbReference type="ARBA" id="ARBA00023274"/>
    </source>
</evidence>
<comment type="subcellular location">
    <subcellularLocation>
        <location evidence="1 8">Nucleus</location>
        <location evidence="1 8">Nucleolus</location>
    </subcellularLocation>
</comment>
<dbReference type="Pfam" id="PF04410">
    <property type="entry name" value="Gar1"/>
    <property type="match status" value="1"/>
</dbReference>
<dbReference type="FunFam" id="2.40.10.230:FF:000001">
    <property type="entry name" value="H/ACA ribonucleoprotein complex subunit"/>
    <property type="match status" value="1"/>
</dbReference>
<dbReference type="InterPro" id="IPR007504">
    <property type="entry name" value="H/ACA_rnp_Gar1/Naf1"/>
</dbReference>
<dbReference type="GO" id="GO:0031429">
    <property type="term" value="C:box H/ACA snoRNP complex"/>
    <property type="evidence" value="ECO:0007669"/>
    <property type="project" value="TreeGrafter"/>
</dbReference>
<organism evidence="10">
    <name type="scientific">Amphimedon queenslandica</name>
    <name type="common">Sponge</name>
    <dbReference type="NCBI Taxonomy" id="400682"/>
    <lineage>
        <taxon>Eukaryota</taxon>
        <taxon>Metazoa</taxon>
        <taxon>Porifera</taxon>
        <taxon>Demospongiae</taxon>
        <taxon>Heteroscleromorpha</taxon>
        <taxon>Haplosclerida</taxon>
        <taxon>Niphatidae</taxon>
        <taxon>Amphimedon</taxon>
    </lineage>
</organism>
<feature type="compositionally biased region" description="Gly residues" evidence="9">
    <location>
        <begin position="1"/>
        <end position="29"/>
    </location>
</feature>
<evidence type="ECO:0000256" key="9">
    <source>
        <dbReference type="SAM" id="MobiDB-lite"/>
    </source>
</evidence>
<evidence type="ECO:0000256" key="1">
    <source>
        <dbReference type="ARBA" id="ARBA00004604"/>
    </source>
</evidence>
<evidence type="ECO:0000256" key="3">
    <source>
        <dbReference type="ARBA" id="ARBA00022552"/>
    </source>
</evidence>
<dbReference type="OrthoDB" id="2187159at2759"/>
<accession>A0A1X7VFE0</accession>
<dbReference type="InterPro" id="IPR009000">
    <property type="entry name" value="Transl_B-barrel_sf"/>
</dbReference>
<dbReference type="InterPro" id="IPR038664">
    <property type="entry name" value="Gar1/Naf1_Cbf5-bd_sf"/>
</dbReference>
<protein>
    <recommendedName>
        <fullName evidence="8">H/ACA ribonucleoprotein complex subunit</fullName>
    </recommendedName>
</protein>
<name>A0A1X7VFE0_AMPQE</name>
<dbReference type="STRING" id="400682.A0A1X7VFE0"/>
<evidence type="ECO:0000256" key="8">
    <source>
        <dbReference type="RuleBase" id="RU364004"/>
    </source>
</evidence>
<keyword evidence="3 8" id="KW-0698">rRNA processing</keyword>
<proteinExistence type="inferred from homology"/>
<feature type="region of interest" description="Disordered" evidence="9">
    <location>
        <begin position="127"/>
        <end position="190"/>
    </location>
</feature>
<dbReference type="EnsemblMetazoa" id="Aqu2.1.38751_001">
    <property type="protein sequence ID" value="Aqu2.1.38751_001"/>
    <property type="gene ID" value="Aqu2.1.38751"/>
</dbReference>
<dbReference type="PANTHER" id="PTHR23237">
    <property type="entry name" value="NUCLEOLAR PROTEIN FAMILY A MEMBER 1 SNORNP PROTEIN GAR1"/>
    <property type="match status" value="1"/>
</dbReference>
<evidence type="ECO:0000313" key="10">
    <source>
        <dbReference type="EnsemblMetazoa" id="Aqu2.1.38751_001"/>
    </source>
</evidence>
<evidence type="ECO:0000256" key="5">
    <source>
        <dbReference type="ARBA" id="ARBA00023242"/>
    </source>
</evidence>
<keyword evidence="4 8" id="KW-0694">RNA-binding</keyword>
<feature type="compositionally biased region" description="Gly residues" evidence="9">
    <location>
        <begin position="141"/>
        <end position="183"/>
    </location>
</feature>
<keyword evidence="2 8" id="KW-0690">Ribosome biogenesis</keyword>
<keyword evidence="6 8" id="KW-0687">Ribonucleoprotein</keyword>
<comment type="function">
    <text evidence="8">Required for ribosome biogenesis. Part of a complex which catalyzes pseudouridylation of rRNA. This involves the isomerization of uridine such that the ribose is subsequently attached to C5, instead of the normal N1. Pseudouridine ("psi") residues may serve to stabilize the conformation of rRNAs.</text>
</comment>
<dbReference type="SUPFAM" id="SSF50447">
    <property type="entry name" value="Translation proteins"/>
    <property type="match status" value="1"/>
</dbReference>
<evidence type="ECO:0000256" key="2">
    <source>
        <dbReference type="ARBA" id="ARBA00022517"/>
    </source>
</evidence>
<reference evidence="10" key="1">
    <citation type="submission" date="2017-05" db="UniProtKB">
        <authorList>
            <consortium name="EnsemblMetazoa"/>
        </authorList>
    </citation>
    <scope>IDENTIFICATION</scope>
</reference>
<feature type="region of interest" description="Disordered" evidence="9">
    <location>
        <begin position="1"/>
        <end position="34"/>
    </location>
</feature>
<dbReference type="GO" id="GO:0000454">
    <property type="term" value="P:snoRNA guided rRNA pseudouridine synthesis"/>
    <property type="evidence" value="ECO:0007669"/>
    <property type="project" value="TreeGrafter"/>
</dbReference>